<feature type="transmembrane region" description="Helical" evidence="8">
    <location>
        <begin position="67"/>
        <end position="88"/>
    </location>
</feature>
<dbReference type="InterPro" id="IPR002781">
    <property type="entry name" value="TM_pro_TauE-like"/>
</dbReference>
<feature type="transmembrane region" description="Helical" evidence="8">
    <location>
        <begin position="94"/>
        <end position="112"/>
    </location>
</feature>
<evidence type="ECO:0000313" key="10">
    <source>
        <dbReference type="Proteomes" id="UP000176741"/>
    </source>
</evidence>
<dbReference type="AlphaFoldDB" id="A0A1F7XWX9"/>
<evidence type="ECO:0000256" key="5">
    <source>
        <dbReference type="ARBA" id="ARBA00022692"/>
    </source>
</evidence>
<protein>
    <recommendedName>
        <fullName evidence="8">Probable membrane transporter protein</fullName>
    </recommendedName>
</protein>
<evidence type="ECO:0000256" key="1">
    <source>
        <dbReference type="ARBA" id="ARBA00004651"/>
    </source>
</evidence>
<proteinExistence type="inferred from homology"/>
<evidence type="ECO:0000256" key="6">
    <source>
        <dbReference type="ARBA" id="ARBA00022989"/>
    </source>
</evidence>
<keyword evidence="6 8" id="KW-1133">Transmembrane helix</keyword>
<sequence length="239" mass="26214">MEIFLISLLTLIASFVGTISGFGLSTVMLPVIVLYFPLPIALLFVGIIHAFSDLWKIILFKHAFDKKIILMFGIPGIIASLIGAKIVLTTPQTILLQFFGLILIAYVLIITFNSRFRLPHTPFYSGLGGVTSGFLAGVFGMGGAARSVFLTAFNFPKDVYIFATGAIGAIIDSGRLFTYYFGGIRLEQDLIYGLIIFIPVSFIGAEIAKKFVDKVPQKLFRNVVALFLFLVGLKLLVFP</sequence>
<dbReference type="GO" id="GO:0005886">
    <property type="term" value="C:plasma membrane"/>
    <property type="evidence" value="ECO:0007669"/>
    <property type="project" value="UniProtKB-SubCell"/>
</dbReference>
<comment type="subcellular location">
    <subcellularLocation>
        <location evidence="1 8">Cell membrane</location>
        <topology evidence="1 8">Multi-pass membrane protein</topology>
    </subcellularLocation>
</comment>
<dbReference type="PANTHER" id="PTHR30269">
    <property type="entry name" value="TRANSMEMBRANE PROTEIN YFCA"/>
    <property type="match status" value="1"/>
</dbReference>
<evidence type="ECO:0000256" key="8">
    <source>
        <dbReference type="RuleBase" id="RU363041"/>
    </source>
</evidence>
<reference evidence="9 10" key="1">
    <citation type="journal article" date="2016" name="Nat. Commun.">
        <title>Thousands of microbial genomes shed light on interconnected biogeochemical processes in an aquifer system.</title>
        <authorList>
            <person name="Anantharaman K."/>
            <person name="Brown C.T."/>
            <person name="Hug L.A."/>
            <person name="Sharon I."/>
            <person name="Castelle C.J."/>
            <person name="Probst A.J."/>
            <person name="Thomas B.C."/>
            <person name="Singh A."/>
            <person name="Wilkins M.J."/>
            <person name="Karaoz U."/>
            <person name="Brodie E.L."/>
            <person name="Williams K.H."/>
            <person name="Hubbard S.S."/>
            <person name="Banfield J.F."/>
        </authorList>
    </citation>
    <scope>NUCLEOTIDE SEQUENCE [LARGE SCALE GENOMIC DNA]</scope>
</reference>
<evidence type="ECO:0000256" key="2">
    <source>
        <dbReference type="ARBA" id="ARBA00009142"/>
    </source>
</evidence>
<dbReference type="InterPro" id="IPR052017">
    <property type="entry name" value="TSUP"/>
</dbReference>
<keyword evidence="3" id="KW-0813">Transport</keyword>
<feature type="transmembrane region" description="Helical" evidence="8">
    <location>
        <begin position="159"/>
        <end position="178"/>
    </location>
</feature>
<dbReference type="PANTHER" id="PTHR30269:SF37">
    <property type="entry name" value="MEMBRANE TRANSPORTER PROTEIN"/>
    <property type="match status" value="1"/>
</dbReference>
<feature type="transmembrane region" description="Helical" evidence="8">
    <location>
        <begin position="190"/>
        <end position="207"/>
    </location>
</feature>
<comment type="similarity">
    <text evidence="2 8">Belongs to the 4-toluene sulfonate uptake permease (TSUP) (TC 2.A.102) family.</text>
</comment>
<evidence type="ECO:0000256" key="4">
    <source>
        <dbReference type="ARBA" id="ARBA00022475"/>
    </source>
</evidence>
<dbReference type="EMBL" id="MGGD01000065">
    <property type="protein sequence ID" value="OGM19533.1"/>
    <property type="molecule type" value="Genomic_DNA"/>
</dbReference>
<evidence type="ECO:0000256" key="7">
    <source>
        <dbReference type="ARBA" id="ARBA00023136"/>
    </source>
</evidence>
<feature type="transmembrane region" description="Helical" evidence="8">
    <location>
        <begin position="31"/>
        <end position="55"/>
    </location>
</feature>
<evidence type="ECO:0000256" key="3">
    <source>
        <dbReference type="ARBA" id="ARBA00022448"/>
    </source>
</evidence>
<keyword evidence="4 8" id="KW-1003">Cell membrane</keyword>
<evidence type="ECO:0000313" key="9">
    <source>
        <dbReference type="EMBL" id="OGM19533.1"/>
    </source>
</evidence>
<dbReference type="Pfam" id="PF01925">
    <property type="entry name" value="TauE"/>
    <property type="match status" value="1"/>
</dbReference>
<keyword evidence="7 8" id="KW-0472">Membrane</keyword>
<accession>A0A1F7XWX9</accession>
<feature type="transmembrane region" description="Helical" evidence="8">
    <location>
        <begin position="124"/>
        <end position="153"/>
    </location>
</feature>
<dbReference type="Proteomes" id="UP000176741">
    <property type="component" value="Unassembled WGS sequence"/>
</dbReference>
<name>A0A1F7XWX9_9BACT</name>
<keyword evidence="5 8" id="KW-0812">Transmembrane</keyword>
<comment type="caution">
    <text evidence="9">The sequence shown here is derived from an EMBL/GenBank/DDBJ whole genome shotgun (WGS) entry which is preliminary data.</text>
</comment>
<gene>
    <name evidence="9" type="ORF">A2771_02060</name>
</gene>
<feature type="transmembrane region" description="Helical" evidence="8">
    <location>
        <begin position="219"/>
        <end position="238"/>
    </location>
</feature>
<organism evidence="9 10">
    <name type="scientific">Candidatus Woesebacteria bacterium RIFCSPHIGHO2_01_FULL_38_26b</name>
    <dbReference type="NCBI Taxonomy" id="1802491"/>
    <lineage>
        <taxon>Bacteria</taxon>
        <taxon>Candidatus Woeseibacteriota</taxon>
    </lineage>
</organism>